<evidence type="ECO:0000256" key="4">
    <source>
        <dbReference type="PROSITE-ProRule" id="PRU00335"/>
    </source>
</evidence>
<dbReference type="Pfam" id="PF00440">
    <property type="entry name" value="TetR_N"/>
    <property type="match status" value="1"/>
</dbReference>
<evidence type="ECO:0000313" key="6">
    <source>
        <dbReference type="EMBL" id="PTW47980.1"/>
    </source>
</evidence>
<dbReference type="GO" id="GO:0003700">
    <property type="term" value="F:DNA-binding transcription factor activity"/>
    <property type="evidence" value="ECO:0007669"/>
    <property type="project" value="TreeGrafter"/>
</dbReference>
<evidence type="ECO:0000256" key="1">
    <source>
        <dbReference type="ARBA" id="ARBA00023015"/>
    </source>
</evidence>
<gene>
    <name evidence="6" type="ORF">C8J25_10269</name>
</gene>
<feature type="domain" description="HTH tetR-type" evidence="5">
    <location>
        <begin position="35"/>
        <end position="95"/>
    </location>
</feature>
<evidence type="ECO:0000256" key="2">
    <source>
        <dbReference type="ARBA" id="ARBA00023125"/>
    </source>
</evidence>
<evidence type="ECO:0000256" key="3">
    <source>
        <dbReference type="ARBA" id="ARBA00023163"/>
    </source>
</evidence>
<dbReference type="PANTHER" id="PTHR30055">
    <property type="entry name" value="HTH-TYPE TRANSCRIPTIONAL REGULATOR RUTR"/>
    <property type="match status" value="1"/>
</dbReference>
<dbReference type="InterPro" id="IPR009057">
    <property type="entry name" value="Homeodomain-like_sf"/>
</dbReference>
<dbReference type="Pfam" id="PF17935">
    <property type="entry name" value="TetR_C_27"/>
    <property type="match status" value="1"/>
</dbReference>
<dbReference type="InterPro" id="IPR036271">
    <property type="entry name" value="Tet_transcr_reg_TetR-rel_C_sf"/>
</dbReference>
<feature type="DNA-binding region" description="H-T-H motif" evidence="4">
    <location>
        <begin position="58"/>
        <end position="77"/>
    </location>
</feature>
<dbReference type="EMBL" id="QAYE01000002">
    <property type="protein sequence ID" value="PTW47980.1"/>
    <property type="molecule type" value="Genomic_DNA"/>
</dbReference>
<sequence>MAALVTYCQYVRIRLSGVMSQAPTSETLARGPAEHAVRDQIIDAANECFARYGYQKTTVADLARGIGFSKAYIYRFFESKQAIGEAICKDRLDRIITEARVAMDEGGSATDRFRRMFRSVTALSVALFFDDRKIYEVAALSALEQWNSAKYYSATLRSIVEDLVREGRENGEFERKTPLDETCRAIFYAMMPFIDPLHLERNLDLLPEAQNEVTSLILRSLAP</sequence>
<keyword evidence="1" id="KW-0805">Transcription regulation</keyword>
<evidence type="ECO:0000313" key="7">
    <source>
        <dbReference type="Proteomes" id="UP000244013"/>
    </source>
</evidence>
<dbReference type="GeneID" id="91005106"/>
<dbReference type="PANTHER" id="PTHR30055:SF234">
    <property type="entry name" value="HTH-TYPE TRANSCRIPTIONAL REGULATOR BETI"/>
    <property type="match status" value="1"/>
</dbReference>
<dbReference type="Gene3D" id="1.10.10.60">
    <property type="entry name" value="Homeodomain-like"/>
    <property type="match status" value="1"/>
</dbReference>
<dbReference type="RefSeq" id="WP_244186791.1">
    <property type="nucleotide sequence ID" value="NZ_QAYE01000002.1"/>
</dbReference>
<dbReference type="PRINTS" id="PR00455">
    <property type="entry name" value="HTHTETR"/>
</dbReference>
<protein>
    <submittedName>
        <fullName evidence="6">TetR family transcriptional regulator</fullName>
    </submittedName>
</protein>
<dbReference type="Proteomes" id="UP000244013">
    <property type="component" value="Unassembled WGS sequence"/>
</dbReference>
<dbReference type="PROSITE" id="PS50977">
    <property type="entry name" value="HTH_TETR_2"/>
    <property type="match status" value="1"/>
</dbReference>
<reference evidence="6 7" key="1">
    <citation type="submission" date="2018-04" db="EMBL/GenBank/DDBJ databases">
        <title>Genomic Encyclopedia of Type Strains, Phase III (KMG-III): the genomes of soil and plant-associated and newly described type strains.</title>
        <authorList>
            <person name="Whitman W."/>
        </authorList>
    </citation>
    <scope>NUCLEOTIDE SEQUENCE [LARGE SCALE GENOMIC DNA]</scope>
    <source>
        <strain evidence="6 7">MA-olki</strain>
    </source>
</reference>
<dbReference type="AlphaFoldDB" id="A0A2T5U912"/>
<accession>A0A2T5U912</accession>
<dbReference type="GO" id="GO:0000976">
    <property type="term" value="F:transcription cis-regulatory region binding"/>
    <property type="evidence" value="ECO:0007669"/>
    <property type="project" value="TreeGrafter"/>
</dbReference>
<dbReference type="Gene3D" id="1.10.357.10">
    <property type="entry name" value="Tetracycline Repressor, domain 2"/>
    <property type="match status" value="1"/>
</dbReference>
<organism evidence="6 7">
    <name type="scientific">Sphingomonas faeni</name>
    <dbReference type="NCBI Taxonomy" id="185950"/>
    <lineage>
        <taxon>Bacteria</taxon>
        <taxon>Pseudomonadati</taxon>
        <taxon>Pseudomonadota</taxon>
        <taxon>Alphaproteobacteria</taxon>
        <taxon>Sphingomonadales</taxon>
        <taxon>Sphingomonadaceae</taxon>
        <taxon>Sphingomonas</taxon>
    </lineage>
</organism>
<name>A0A2T5U912_9SPHN</name>
<dbReference type="InterPro" id="IPR001647">
    <property type="entry name" value="HTH_TetR"/>
</dbReference>
<dbReference type="InterPro" id="IPR050109">
    <property type="entry name" value="HTH-type_TetR-like_transc_reg"/>
</dbReference>
<proteinExistence type="predicted"/>
<dbReference type="InterPro" id="IPR041478">
    <property type="entry name" value="TetR_C_27"/>
</dbReference>
<dbReference type="SUPFAM" id="SSF46689">
    <property type="entry name" value="Homeodomain-like"/>
    <property type="match status" value="1"/>
</dbReference>
<evidence type="ECO:0000259" key="5">
    <source>
        <dbReference type="PROSITE" id="PS50977"/>
    </source>
</evidence>
<keyword evidence="3" id="KW-0804">Transcription</keyword>
<dbReference type="SUPFAM" id="SSF48498">
    <property type="entry name" value="Tetracyclin repressor-like, C-terminal domain"/>
    <property type="match status" value="1"/>
</dbReference>
<keyword evidence="2 4" id="KW-0238">DNA-binding</keyword>
<comment type="caution">
    <text evidence="6">The sequence shown here is derived from an EMBL/GenBank/DDBJ whole genome shotgun (WGS) entry which is preliminary data.</text>
</comment>